<keyword evidence="4" id="KW-0949">S-adenosyl-L-methionine</keyword>
<feature type="domain" description="SAM-dependent MTase RsmB/NOP-type" evidence="7">
    <location>
        <begin position="68"/>
        <end position="408"/>
    </location>
</feature>
<dbReference type="InterPro" id="IPR001678">
    <property type="entry name" value="MeTrfase_RsmB-F_NOP2_dom"/>
</dbReference>
<dbReference type="Gene3D" id="3.40.50.150">
    <property type="entry name" value="Vaccinia Virus protein VP39"/>
    <property type="match status" value="1"/>
</dbReference>
<accession>A0A645A339</accession>
<organism evidence="8">
    <name type="scientific">bioreactor metagenome</name>
    <dbReference type="NCBI Taxonomy" id="1076179"/>
    <lineage>
        <taxon>unclassified sequences</taxon>
        <taxon>metagenomes</taxon>
        <taxon>ecological metagenomes</taxon>
    </lineage>
</organism>
<dbReference type="Pfam" id="PF13636">
    <property type="entry name" value="Methyltranf_PUA"/>
    <property type="match status" value="1"/>
</dbReference>
<dbReference type="Gene3D" id="2.30.130.60">
    <property type="match status" value="1"/>
</dbReference>
<dbReference type="PRINTS" id="PR02008">
    <property type="entry name" value="RCMTFAMILY"/>
</dbReference>
<dbReference type="EC" id="2.1.1.178" evidence="8"/>
<keyword evidence="6" id="KW-0175">Coiled coil</keyword>
<dbReference type="PROSITE" id="PS51686">
    <property type="entry name" value="SAM_MT_RSMB_NOP"/>
    <property type="match status" value="1"/>
</dbReference>
<dbReference type="EMBL" id="VSSQ01010810">
    <property type="protein sequence ID" value="MPM45273.1"/>
    <property type="molecule type" value="Genomic_DNA"/>
</dbReference>
<dbReference type="PANTHER" id="PTHR22807">
    <property type="entry name" value="NOP2 YEAST -RELATED NOL1/NOP2/FMU SUN DOMAIN-CONTAINING"/>
    <property type="match status" value="1"/>
</dbReference>
<dbReference type="Pfam" id="PF17125">
    <property type="entry name" value="Methyltr_RsmF_N"/>
    <property type="match status" value="1"/>
</dbReference>
<dbReference type="Pfam" id="PF01189">
    <property type="entry name" value="Methyltr_RsmB-F"/>
    <property type="match status" value="1"/>
</dbReference>
<dbReference type="GO" id="GO:0001510">
    <property type="term" value="P:RNA methylation"/>
    <property type="evidence" value="ECO:0007669"/>
    <property type="project" value="InterPro"/>
</dbReference>
<evidence type="ECO:0000313" key="8">
    <source>
        <dbReference type="EMBL" id="MPM45273.1"/>
    </source>
</evidence>
<dbReference type="GO" id="GO:0003723">
    <property type="term" value="F:RNA binding"/>
    <property type="evidence" value="ECO:0007669"/>
    <property type="project" value="UniProtKB-KW"/>
</dbReference>
<evidence type="ECO:0000256" key="4">
    <source>
        <dbReference type="ARBA" id="ARBA00022691"/>
    </source>
</evidence>
<evidence type="ECO:0000256" key="5">
    <source>
        <dbReference type="ARBA" id="ARBA00022884"/>
    </source>
</evidence>
<keyword evidence="1" id="KW-0963">Cytoplasm</keyword>
<proteinExistence type="predicted"/>
<gene>
    <name evidence="8" type="primary">rsmF_9</name>
    <name evidence="8" type="ORF">SDC9_91959</name>
</gene>
<evidence type="ECO:0000256" key="6">
    <source>
        <dbReference type="SAM" id="Coils"/>
    </source>
</evidence>
<evidence type="ECO:0000256" key="1">
    <source>
        <dbReference type="ARBA" id="ARBA00022490"/>
    </source>
</evidence>
<feature type="coiled-coil region" evidence="6">
    <location>
        <begin position="353"/>
        <end position="380"/>
    </location>
</feature>
<name>A0A645A339_9ZZZZ</name>
<sequence>MNNLPTDTAENLPAELAENLAENLPAELAENLAENLPAELAENLAANLPADFLKYLAESAGDELVPRIAEAIASNPVTAIRLNPFKTKKLLEAGYSIEDILQMIDAEDGGYESIPWCADGFYLNRRPSFTHDPLFHAGLYYVQEPSSMFLSVLQPIIDSLLRSVKRLNVLDLCASPGGKTTHLCSMLGSKENLPNADSLAHASQLPNAERFVHASKLPNSDRSLLICNEVIRSRTGALAENMVKWGRHTNVMVTSDDASKFSALDGFFHMILVDAPCSGEGMFRKDRDSVNEWSVNNVALCASRQQRIVSDVWSSLAEGGYLAYSTCTFNRYENDDNVRWICEELGAKVVDLSEFMKSELEFMKSELESMKSELESLSGILKSKAGGYHFFPGVTKGEGFYFALLQKKSSDVQEQTTFREPSKNVLAALKRIYSIDCFAKGEQKGKDFVPSAEYALSLDYEGVYPSIEVDRQTALLFLARENFILPDAPKGFLRITYKGLGLGFVKNLGNRLNNLHPVNRRIRNLNR</sequence>
<keyword evidence="3 8" id="KW-0808">Transferase</keyword>
<dbReference type="InterPro" id="IPR049560">
    <property type="entry name" value="MeTrfase_RsmB-F_NOP2_cat"/>
</dbReference>
<comment type="caution">
    <text evidence="8">The sequence shown here is derived from an EMBL/GenBank/DDBJ whole genome shotgun (WGS) entry which is preliminary data.</text>
</comment>
<keyword evidence="2 8" id="KW-0489">Methyltransferase</keyword>
<keyword evidence="5" id="KW-0694">RNA-binding</keyword>
<dbReference type="AlphaFoldDB" id="A0A645A339"/>
<dbReference type="InterPro" id="IPR023267">
    <property type="entry name" value="RCMT"/>
</dbReference>
<dbReference type="PANTHER" id="PTHR22807:SF30">
    <property type="entry name" value="28S RRNA (CYTOSINE(4447)-C(5))-METHYLTRANSFERASE-RELATED"/>
    <property type="match status" value="1"/>
</dbReference>
<dbReference type="InterPro" id="IPR027391">
    <property type="entry name" value="Nol1_Nop2_Fmu_2"/>
</dbReference>
<dbReference type="InterPro" id="IPR029063">
    <property type="entry name" value="SAM-dependent_MTases_sf"/>
</dbReference>
<dbReference type="Gene3D" id="3.30.70.1170">
    <property type="entry name" value="Sun protein, domain 3"/>
    <property type="match status" value="1"/>
</dbReference>
<dbReference type="SUPFAM" id="SSF53335">
    <property type="entry name" value="S-adenosyl-L-methionine-dependent methyltransferases"/>
    <property type="match status" value="1"/>
</dbReference>
<reference evidence="8" key="1">
    <citation type="submission" date="2019-08" db="EMBL/GenBank/DDBJ databases">
        <authorList>
            <person name="Kucharzyk K."/>
            <person name="Murdoch R.W."/>
            <person name="Higgins S."/>
            <person name="Loffler F."/>
        </authorList>
    </citation>
    <scope>NUCLEOTIDE SEQUENCE</scope>
</reference>
<dbReference type="InterPro" id="IPR031341">
    <property type="entry name" value="Methyltr_RsmF_N"/>
</dbReference>
<evidence type="ECO:0000256" key="2">
    <source>
        <dbReference type="ARBA" id="ARBA00022603"/>
    </source>
</evidence>
<evidence type="ECO:0000256" key="3">
    <source>
        <dbReference type="ARBA" id="ARBA00022679"/>
    </source>
</evidence>
<protein>
    <submittedName>
        <fullName evidence="8">Ribosomal RNA small subunit methyltransferase F</fullName>
        <ecNumber evidence="8">2.1.1.178</ecNumber>
    </submittedName>
</protein>
<dbReference type="GO" id="GO:0008173">
    <property type="term" value="F:RNA methyltransferase activity"/>
    <property type="evidence" value="ECO:0007669"/>
    <property type="project" value="InterPro"/>
</dbReference>
<evidence type="ECO:0000259" key="7">
    <source>
        <dbReference type="PROSITE" id="PS51686"/>
    </source>
</evidence>